<reference evidence="1 2" key="1">
    <citation type="submission" date="2013-07" db="EMBL/GenBank/DDBJ databases">
        <authorList>
            <person name="Stoco P.H."/>
            <person name="Wagner G."/>
            <person name="Gerber A."/>
            <person name="Zaha A."/>
            <person name="Thompson C."/>
            <person name="Bartholomeu D.C."/>
            <person name="Luckemeyer D.D."/>
            <person name="Bahia D."/>
            <person name="Loreto E."/>
            <person name="Prestes E.B."/>
            <person name="Lima F.M."/>
            <person name="Rodrigues-Luiz G."/>
            <person name="Vallejo G.A."/>
            <person name="Filho J.F."/>
            <person name="Monteiro K.M."/>
            <person name="Tyler K.M."/>
            <person name="de Almeida L.G."/>
            <person name="Ortiz M.F."/>
            <person name="Siervo M.A."/>
            <person name="de Moraes M.H."/>
            <person name="Cunha O.L."/>
            <person name="Mendonca-Neto R."/>
            <person name="Silva R."/>
            <person name="Teixeira S.M."/>
            <person name="Murta S.M."/>
            <person name="Sincero T.C."/>
            <person name="Mendes T.A."/>
            <person name="Urmenyi T.P."/>
            <person name="Silva V.G."/>
            <person name="da Rocha W.D."/>
            <person name="Andersson B."/>
            <person name="Romanha A.J."/>
            <person name="Steindel M."/>
            <person name="de Vasconcelos A.T."/>
            <person name="Grisard E.C."/>
        </authorList>
    </citation>
    <scope>NUCLEOTIDE SEQUENCE [LARGE SCALE GENOMIC DNA]</scope>
    <source>
        <strain evidence="1 2">SC58</strain>
    </source>
</reference>
<gene>
    <name evidence="1" type="ORF">TRSC58_00388</name>
</gene>
<dbReference type="SUPFAM" id="SSF141571">
    <property type="entry name" value="Pentapeptide repeat-like"/>
    <property type="match status" value="1"/>
</dbReference>
<dbReference type="EMBL" id="AUPL01000388">
    <property type="protein sequence ID" value="ESL11853.1"/>
    <property type="molecule type" value="Genomic_DNA"/>
</dbReference>
<dbReference type="Proteomes" id="UP000031737">
    <property type="component" value="Unassembled WGS sequence"/>
</dbReference>
<organism evidence="1 2">
    <name type="scientific">Trypanosoma rangeli SC58</name>
    <dbReference type="NCBI Taxonomy" id="429131"/>
    <lineage>
        <taxon>Eukaryota</taxon>
        <taxon>Discoba</taxon>
        <taxon>Euglenozoa</taxon>
        <taxon>Kinetoplastea</taxon>
        <taxon>Metakinetoplastina</taxon>
        <taxon>Trypanosomatida</taxon>
        <taxon>Trypanosomatidae</taxon>
        <taxon>Trypanosoma</taxon>
        <taxon>Herpetosoma</taxon>
    </lineage>
</organism>
<sequence>MRWWGGWNVARAAAVAACGRRVMNFHHRLHSTTGIGALSALRPAEEKAQLFSQLSEALFADEAAALSLSLPDISDCVVSVTGAEGEAGEPQLSAEACMEVVLDPQLPLSTSKGNEQLNEEQLQTGSAVCESQSSLPSFSHAVEELSICRDGGDAATALATAVRAFMSSDTSVMNRAASELILAGSDVKALFPDGTLCGIRMEHKCMSQCDFSTLSFLSVYATEVDFSRSLFYGAIFHDCVFVRCCFDGCVLKELRCSGNVRFEECSFRFANIELRLSRADKSTRAKVMFDRGDFDLADFSGSDRLPARCFVGCYNTEIAAKFPPTRV</sequence>
<evidence type="ECO:0000313" key="1">
    <source>
        <dbReference type="EMBL" id="ESL11853.1"/>
    </source>
</evidence>
<keyword evidence="2" id="KW-1185">Reference proteome</keyword>
<dbReference type="OrthoDB" id="273772at2759"/>
<accession>A0A061J8U5</accession>
<name>A0A061J8U5_TRYRA</name>
<proteinExistence type="predicted"/>
<protein>
    <recommendedName>
        <fullName evidence="3">Pentapeptide repeat-containing protein</fullName>
    </recommendedName>
</protein>
<evidence type="ECO:0008006" key="3">
    <source>
        <dbReference type="Google" id="ProtNLM"/>
    </source>
</evidence>
<dbReference type="AlphaFoldDB" id="A0A061J8U5"/>
<evidence type="ECO:0000313" key="2">
    <source>
        <dbReference type="Proteomes" id="UP000031737"/>
    </source>
</evidence>
<dbReference type="Gene3D" id="2.160.20.80">
    <property type="entry name" value="E3 ubiquitin-protein ligase SopA"/>
    <property type="match status" value="1"/>
</dbReference>
<comment type="caution">
    <text evidence="1">The sequence shown here is derived from an EMBL/GenBank/DDBJ whole genome shotgun (WGS) entry which is preliminary data.</text>
</comment>
<dbReference type="VEuPathDB" id="TriTrypDB:TRSC58_00388"/>